<proteinExistence type="predicted"/>
<gene>
    <name evidence="2" type="primary">GLEAN_01354</name>
    <name evidence="2" type="ORF">TcasGA2_TC001354</name>
</gene>
<organism evidence="2 3">
    <name type="scientific">Tribolium castaneum</name>
    <name type="common">Red flour beetle</name>
    <dbReference type="NCBI Taxonomy" id="7070"/>
    <lineage>
        <taxon>Eukaryota</taxon>
        <taxon>Metazoa</taxon>
        <taxon>Ecdysozoa</taxon>
        <taxon>Arthropoda</taxon>
        <taxon>Hexapoda</taxon>
        <taxon>Insecta</taxon>
        <taxon>Pterygota</taxon>
        <taxon>Neoptera</taxon>
        <taxon>Endopterygota</taxon>
        <taxon>Coleoptera</taxon>
        <taxon>Polyphaga</taxon>
        <taxon>Cucujiformia</taxon>
        <taxon>Tenebrionidae</taxon>
        <taxon>Tenebrionidae incertae sedis</taxon>
        <taxon>Tribolium</taxon>
    </lineage>
</organism>
<dbReference type="AlphaFoldDB" id="D6WCB8"/>
<dbReference type="EMBL" id="KQ971316">
    <property type="protein sequence ID" value="EEZ98790.1"/>
    <property type="molecule type" value="Genomic_DNA"/>
</dbReference>
<dbReference type="HOGENOM" id="CLU_3225241_0_0_1"/>
<evidence type="ECO:0000313" key="3">
    <source>
        <dbReference type="Proteomes" id="UP000007266"/>
    </source>
</evidence>
<reference evidence="2 3" key="1">
    <citation type="journal article" date="2008" name="Nature">
        <title>The genome of the model beetle and pest Tribolium castaneum.</title>
        <authorList>
            <consortium name="Tribolium Genome Sequencing Consortium"/>
            <person name="Richards S."/>
            <person name="Gibbs R.A."/>
            <person name="Weinstock G.M."/>
            <person name="Brown S.J."/>
            <person name="Denell R."/>
            <person name="Beeman R.W."/>
            <person name="Gibbs R."/>
            <person name="Beeman R.W."/>
            <person name="Brown S.J."/>
            <person name="Bucher G."/>
            <person name="Friedrich M."/>
            <person name="Grimmelikhuijzen C.J."/>
            <person name="Klingler M."/>
            <person name="Lorenzen M."/>
            <person name="Richards S."/>
            <person name="Roth S."/>
            <person name="Schroder R."/>
            <person name="Tautz D."/>
            <person name="Zdobnov E.M."/>
            <person name="Muzny D."/>
            <person name="Gibbs R.A."/>
            <person name="Weinstock G.M."/>
            <person name="Attaway T."/>
            <person name="Bell S."/>
            <person name="Buhay C.J."/>
            <person name="Chandrabose M.N."/>
            <person name="Chavez D."/>
            <person name="Clerk-Blankenburg K.P."/>
            <person name="Cree A."/>
            <person name="Dao M."/>
            <person name="Davis C."/>
            <person name="Chacko J."/>
            <person name="Dinh H."/>
            <person name="Dugan-Rocha S."/>
            <person name="Fowler G."/>
            <person name="Garner T.T."/>
            <person name="Garnes J."/>
            <person name="Gnirke A."/>
            <person name="Hawes A."/>
            <person name="Hernandez J."/>
            <person name="Hines S."/>
            <person name="Holder M."/>
            <person name="Hume J."/>
            <person name="Jhangiani S.N."/>
            <person name="Joshi V."/>
            <person name="Khan Z.M."/>
            <person name="Jackson L."/>
            <person name="Kovar C."/>
            <person name="Kowis A."/>
            <person name="Lee S."/>
            <person name="Lewis L.R."/>
            <person name="Margolis J."/>
            <person name="Morgan M."/>
            <person name="Nazareth L.V."/>
            <person name="Nguyen N."/>
            <person name="Okwuonu G."/>
            <person name="Parker D."/>
            <person name="Richards S."/>
            <person name="Ruiz S.J."/>
            <person name="Santibanez J."/>
            <person name="Savard J."/>
            <person name="Scherer S.E."/>
            <person name="Schneider B."/>
            <person name="Sodergren E."/>
            <person name="Tautz D."/>
            <person name="Vattahil S."/>
            <person name="Villasana D."/>
            <person name="White C.S."/>
            <person name="Wright R."/>
            <person name="Park Y."/>
            <person name="Beeman R.W."/>
            <person name="Lord J."/>
            <person name="Oppert B."/>
            <person name="Lorenzen M."/>
            <person name="Brown S."/>
            <person name="Wang L."/>
            <person name="Savard J."/>
            <person name="Tautz D."/>
            <person name="Richards S."/>
            <person name="Weinstock G."/>
            <person name="Gibbs R.A."/>
            <person name="Liu Y."/>
            <person name="Worley K."/>
            <person name="Weinstock G."/>
            <person name="Elsik C.G."/>
            <person name="Reese J.T."/>
            <person name="Elhaik E."/>
            <person name="Landan G."/>
            <person name="Graur D."/>
            <person name="Arensburger P."/>
            <person name="Atkinson P."/>
            <person name="Beeman R.W."/>
            <person name="Beidler J."/>
            <person name="Brown S.J."/>
            <person name="Demuth J.P."/>
            <person name="Drury D.W."/>
            <person name="Du Y.Z."/>
            <person name="Fujiwara H."/>
            <person name="Lorenzen M."/>
            <person name="Maselli V."/>
            <person name="Osanai M."/>
            <person name="Park Y."/>
            <person name="Robertson H.M."/>
            <person name="Tu Z."/>
            <person name="Wang J.J."/>
            <person name="Wang S."/>
            <person name="Richards S."/>
            <person name="Song H."/>
            <person name="Zhang L."/>
            <person name="Sodergren E."/>
            <person name="Werner D."/>
            <person name="Stanke M."/>
            <person name="Morgenstern B."/>
            <person name="Solovyev V."/>
            <person name="Kosarev P."/>
            <person name="Brown G."/>
            <person name="Chen H.C."/>
            <person name="Ermolaeva O."/>
            <person name="Hlavina W."/>
            <person name="Kapustin Y."/>
            <person name="Kiryutin B."/>
            <person name="Kitts P."/>
            <person name="Maglott D."/>
            <person name="Pruitt K."/>
            <person name="Sapojnikov V."/>
            <person name="Souvorov A."/>
            <person name="Mackey A.J."/>
            <person name="Waterhouse R.M."/>
            <person name="Wyder S."/>
            <person name="Zdobnov E.M."/>
            <person name="Zdobnov E.M."/>
            <person name="Wyder S."/>
            <person name="Kriventseva E.V."/>
            <person name="Kadowaki T."/>
            <person name="Bork P."/>
            <person name="Aranda M."/>
            <person name="Bao R."/>
            <person name="Beermann A."/>
            <person name="Berns N."/>
            <person name="Bolognesi R."/>
            <person name="Bonneton F."/>
            <person name="Bopp D."/>
            <person name="Brown S.J."/>
            <person name="Bucher G."/>
            <person name="Butts T."/>
            <person name="Chaumot A."/>
            <person name="Denell R.E."/>
            <person name="Ferrier D.E."/>
            <person name="Friedrich M."/>
            <person name="Gordon C.M."/>
            <person name="Jindra M."/>
            <person name="Klingler M."/>
            <person name="Lan Q."/>
            <person name="Lattorff H.M."/>
            <person name="Laudet V."/>
            <person name="von Levetsow C."/>
            <person name="Liu Z."/>
            <person name="Lutz R."/>
            <person name="Lynch J.A."/>
            <person name="da Fonseca R.N."/>
            <person name="Posnien N."/>
            <person name="Reuter R."/>
            <person name="Roth S."/>
            <person name="Savard J."/>
            <person name="Schinko J.B."/>
            <person name="Schmitt C."/>
            <person name="Schoppmeier M."/>
            <person name="Schroder R."/>
            <person name="Shippy T.D."/>
            <person name="Simonnet F."/>
            <person name="Marques-Souza H."/>
            <person name="Tautz D."/>
            <person name="Tomoyasu Y."/>
            <person name="Trauner J."/>
            <person name="Van der Zee M."/>
            <person name="Vervoort M."/>
            <person name="Wittkopp N."/>
            <person name="Wimmer E.A."/>
            <person name="Yang X."/>
            <person name="Jones A.K."/>
            <person name="Sattelle D.B."/>
            <person name="Ebert P.R."/>
            <person name="Nelson D."/>
            <person name="Scott J.G."/>
            <person name="Beeman R.W."/>
            <person name="Muthukrishnan S."/>
            <person name="Kramer K.J."/>
            <person name="Arakane Y."/>
            <person name="Beeman R.W."/>
            <person name="Zhu Q."/>
            <person name="Hogenkamp D."/>
            <person name="Dixit R."/>
            <person name="Oppert B."/>
            <person name="Jiang H."/>
            <person name="Zou Z."/>
            <person name="Marshall J."/>
            <person name="Elpidina E."/>
            <person name="Vinokurov K."/>
            <person name="Oppert C."/>
            <person name="Zou Z."/>
            <person name="Evans J."/>
            <person name="Lu Z."/>
            <person name="Zhao P."/>
            <person name="Sumathipala N."/>
            <person name="Altincicek B."/>
            <person name="Vilcinskas A."/>
            <person name="Williams M."/>
            <person name="Hultmark D."/>
            <person name="Hetru C."/>
            <person name="Jiang H."/>
            <person name="Grimmelikhuijzen C.J."/>
            <person name="Hauser F."/>
            <person name="Cazzamali G."/>
            <person name="Williamson M."/>
            <person name="Park Y."/>
            <person name="Li B."/>
            <person name="Tanaka Y."/>
            <person name="Predel R."/>
            <person name="Neupert S."/>
            <person name="Schachtner J."/>
            <person name="Verleyen P."/>
            <person name="Raible F."/>
            <person name="Bork P."/>
            <person name="Friedrich M."/>
            <person name="Walden K.K."/>
            <person name="Robertson H.M."/>
            <person name="Angeli S."/>
            <person name="Foret S."/>
            <person name="Bucher G."/>
            <person name="Schuetz S."/>
            <person name="Maleszka R."/>
            <person name="Wimmer E.A."/>
            <person name="Beeman R.W."/>
            <person name="Lorenzen M."/>
            <person name="Tomoyasu Y."/>
            <person name="Miller S.C."/>
            <person name="Grossmann D."/>
            <person name="Bucher G."/>
        </authorList>
    </citation>
    <scope>NUCLEOTIDE SEQUENCE [LARGE SCALE GENOMIC DNA]</scope>
    <source>
        <strain evidence="2 3">Georgia GA2</strain>
    </source>
</reference>
<feature type="compositionally biased region" description="Low complexity" evidence="1">
    <location>
        <begin position="1"/>
        <end position="16"/>
    </location>
</feature>
<evidence type="ECO:0000313" key="2">
    <source>
        <dbReference type="EMBL" id="EEZ98790.1"/>
    </source>
</evidence>
<dbReference type="Proteomes" id="UP000007266">
    <property type="component" value="Linkage group 2"/>
</dbReference>
<accession>D6WCB8</accession>
<keyword evidence="3" id="KW-1185">Reference proteome</keyword>
<evidence type="ECO:0000256" key="1">
    <source>
        <dbReference type="SAM" id="MobiDB-lite"/>
    </source>
</evidence>
<protein>
    <submittedName>
        <fullName evidence="2">Uncharacterized protein</fullName>
    </submittedName>
</protein>
<reference evidence="2 3" key="2">
    <citation type="journal article" date="2010" name="Nucleic Acids Res.">
        <title>BeetleBase in 2010: revisions to provide comprehensive genomic information for Tribolium castaneum.</title>
        <authorList>
            <person name="Kim H.S."/>
            <person name="Murphy T."/>
            <person name="Xia J."/>
            <person name="Caragea D."/>
            <person name="Park Y."/>
            <person name="Beeman R.W."/>
            <person name="Lorenzen M.D."/>
            <person name="Butcher S."/>
            <person name="Manak J.R."/>
            <person name="Brown S.J."/>
        </authorList>
    </citation>
    <scope>GENOME REANNOTATION</scope>
    <source>
        <strain evidence="2 3">Georgia GA2</strain>
    </source>
</reference>
<feature type="compositionally biased region" description="Basic and acidic residues" evidence="1">
    <location>
        <begin position="17"/>
        <end position="26"/>
    </location>
</feature>
<name>D6WCB8_TRICA</name>
<feature type="region of interest" description="Disordered" evidence="1">
    <location>
        <begin position="1"/>
        <end position="44"/>
    </location>
</feature>
<sequence length="44" mass="4349">MGAVAAAARAAAARADPQGRRRDAPNTRRSAAAIGTGKANQTTA</sequence>